<protein>
    <submittedName>
        <fullName evidence="2">Silicon transporter-like protein</fullName>
    </submittedName>
</protein>
<keyword evidence="1" id="KW-1133">Transmembrane helix</keyword>
<feature type="transmembrane region" description="Helical" evidence="1">
    <location>
        <begin position="148"/>
        <end position="169"/>
    </location>
</feature>
<feature type="transmembrane region" description="Helical" evidence="1">
    <location>
        <begin position="12"/>
        <end position="30"/>
    </location>
</feature>
<accession>A0A1D8RAD1</accession>
<keyword evidence="1" id="KW-0812">Transmembrane</keyword>
<feature type="non-terminal residue" evidence="2">
    <location>
        <position position="1"/>
    </location>
</feature>
<dbReference type="AlphaFoldDB" id="A0A1D8RAD1"/>
<organism evidence="2">
    <name type="scientific">Collozoum sp</name>
    <dbReference type="NCBI Taxonomy" id="1909274"/>
    <lineage>
        <taxon>Eukaryota</taxon>
        <taxon>Sar</taxon>
        <taxon>Rhizaria</taxon>
        <taxon>Retaria</taxon>
        <taxon>Polycystinea</taxon>
        <taxon>Collodaria</taxon>
        <taxon>Sphaerozoidae</taxon>
        <taxon>Collozoum</taxon>
    </lineage>
</organism>
<feature type="non-terminal residue" evidence="2">
    <location>
        <position position="172"/>
    </location>
</feature>
<sequence>ALLYGVTSTGWPFYITLLTFAVAVILIAYLEGLHVTIITLMHVPSDSIPSKAAEAHKLATRNLERFLVGRQFLISSSVFVCSLITKVNDDSKTCHWASSWISYDVCDFVISTGLGGSLIILAFGQILPQLLAASHPVYHYSLPGMYPLVWLCNAVSGICELSFCFADMFSVN</sequence>
<dbReference type="InterPro" id="IPR004693">
    <property type="entry name" value="Silicon_transpt"/>
</dbReference>
<gene>
    <name evidence="2" type="primary">SIT-L</name>
</gene>
<proteinExistence type="evidence at transcript level"/>
<name>A0A1D8RAD1_9EUKA</name>
<evidence type="ECO:0000256" key="1">
    <source>
        <dbReference type="SAM" id="Phobius"/>
    </source>
</evidence>
<keyword evidence="1" id="KW-0472">Membrane</keyword>
<dbReference type="Pfam" id="PF03842">
    <property type="entry name" value="Silic_transp"/>
    <property type="match status" value="1"/>
</dbReference>
<evidence type="ECO:0000313" key="2">
    <source>
        <dbReference type="EMBL" id="AOW69259.1"/>
    </source>
</evidence>
<dbReference type="EMBL" id="KU821732">
    <property type="protein sequence ID" value="AOW69259.1"/>
    <property type="molecule type" value="mRNA"/>
</dbReference>
<feature type="transmembrane region" description="Helical" evidence="1">
    <location>
        <begin position="108"/>
        <end position="128"/>
    </location>
</feature>
<dbReference type="GO" id="GO:0015708">
    <property type="term" value="P:silicic acid import across plasma membrane"/>
    <property type="evidence" value="ECO:0007669"/>
    <property type="project" value="InterPro"/>
</dbReference>
<reference evidence="2" key="1">
    <citation type="journal article" date="2016" name="Mol. Biol. Evol.">
        <title>The Evolution of Silicon Transport in Eukaryotes.</title>
        <authorList>
            <person name="Marron A.O."/>
            <person name="Ratcliffe S."/>
            <person name="Wheeler G.L."/>
            <person name="Goldstein R.E."/>
            <person name="King N."/>
            <person name="Not F."/>
            <person name="de Vargas C."/>
            <person name="Richter D.J."/>
        </authorList>
    </citation>
    <scope>NUCLEOTIDE SEQUENCE</scope>
</reference>